<accession>A0A074MAR9</accession>
<keyword evidence="3" id="KW-1185">Reference proteome</keyword>
<proteinExistence type="predicted"/>
<evidence type="ECO:0000313" key="3">
    <source>
        <dbReference type="Proteomes" id="UP000027647"/>
    </source>
</evidence>
<keyword evidence="1" id="KW-1133">Transmembrane helix</keyword>
<dbReference type="AlphaFoldDB" id="A0A074MAR9"/>
<feature type="transmembrane region" description="Helical" evidence="1">
    <location>
        <begin position="51"/>
        <end position="74"/>
    </location>
</feature>
<comment type="caution">
    <text evidence="2">The sequence shown here is derived from an EMBL/GenBank/DDBJ whole genome shotgun (WGS) entry which is preliminary data.</text>
</comment>
<dbReference type="STRING" id="1044.EH31_04390"/>
<name>A0A074MAR9_ERYLO</name>
<keyword evidence="1" id="KW-0812">Transmembrane</keyword>
<evidence type="ECO:0000313" key="2">
    <source>
        <dbReference type="EMBL" id="KEO91916.1"/>
    </source>
</evidence>
<dbReference type="Proteomes" id="UP000027647">
    <property type="component" value="Unassembled WGS sequence"/>
</dbReference>
<protein>
    <submittedName>
        <fullName evidence="2">Uncharacterized protein</fullName>
    </submittedName>
</protein>
<dbReference type="EMBL" id="JMIW01000001">
    <property type="protein sequence ID" value="KEO91916.1"/>
    <property type="molecule type" value="Genomic_DNA"/>
</dbReference>
<dbReference type="RefSeq" id="WP_034958283.1">
    <property type="nucleotide sequence ID" value="NZ_JMIW01000001.1"/>
</dbReference>
<feature type="transmembrane region" description="Helical" evidence="1">
    <location>
        <begin position="86"/>
        <end position="108"/>
    </location>
</feature>
<sequence>MISQKRLLAAILLASIVNAILMVTVFRDGNAILDGRVFEAAYWSTTRPHLGSILVVALFASGLTGIGLFLLLIIARPFIPHVLAGWLAKVLFVLTGSGLGFLMTLVLFGEELGAFYGFVTAVCFAVMCSDWFKYWQQKQP</sequence>
<organism evidence="2 3">
    <name type="scientific">Erythrobacter longus</name>
    <dbReference type="NCBI Taxonomy" id="1044"/>
    <lineage>
        <taxon>Bacteria</taxon>
        <taxon>Pseudomonadati</taxon>
        <taxon>Pseudomonadota</taxon>
        <taxon>Alphaproteobacteria</taxon>
        <taxon>Sphingomonadales</taxon>
        <taxon>Erythrobacteraceae</taxon>
        <taxon>Erythrobacter/Porphyrobacter group</taxon>
        <taxon>Erythrobacter</taxon>
    </lineage>
</organism>
<feature type="transmembrane region" description="Helical" evidence="1">
    <location>
        <begin position="114"/>
        <end position="132"/>
    </location>
</feature>
<gene>
    <name evidence="2" type="ORF">EH31_04390</name>
</gene>
<keyword evidence="1" id="KW-0472">Membrane</keyword>
<evidence type="ECO:0000256" key="1">
    <source>
        <dbReference type="SAM" id="Phobius"/>
    </source>
</evidence>
<reference evidence="2 3" key="1">
    <citation type="submission" date="2014-04" db="EMBL/GenBank/DDBJ databases">
        <title>A comprehensive comparison of genomes of Erythrobacter spp. strains.</title>
        <authorList>
            <person name="Zheng Q."/>
        </authorList>
    </citation>
    <scope>NUCLEOTIDE SEQUENCE [LARGE SCALE GENOMIC DNA]</scope>
    <source>
        <strain evidence="2 3">DSM 6997</strain>
    </source>
</reference>